<organism evidence="1 2">
    <name type="scientific">Didymella heteroderae</name>
    <dbReference type="NCBI Taxonomy" id="1769908"/>
    <lineage>
        <taxon>Eukaryota</taxon>
        <taxon>Fungi</taxon>
        <taxon>Dikarya</taxon>
        <taxon>Ascomycota</taxon>
        <taxon>Pezizomycotina</taxon>
        <taxon>Dothideomycetes</taxon>
        <taxon>Pleosporomycetidae</taxon>
        <taxon>Pleosporales</taxon>
        <taxon>Pleosporineae</taxon>
        <taxon>Didymellaceae</taxon>
        <taxon>Didymella</taxon>
    </lineage>
</organism>
<dbReference type="Proteomes" id="UP000758155">
    <property type="component" value="Unassembled WGS sequence"/>
</dbReference>
<sequence length="418" mass="47129">MSVLDFLCDVRFHKSYVLPPNPDTGRHAPFRVSYADYGDPESNAVVLFCGALMGSRFCYSLLDQLAKAYNVRIIHPDRPGIGGTQPVDLDRRIQTWLGWSYRKRLMSASLLLGLVHQLRATDLLPAPVVGKFVSVVKFVNDNVTPLAGLSGGFVQGIRESIQRSSSNPFPGSAPAPIPLTPTTLSMRRRGTSLFSYDEKANLDDDLVVDELRRHVTAFLFAGCMDGIKADVQLFLRKPRSVTWCSSSIFWSDFDYAVPLVSKMIDEEGCVDGVCRRWTVDAFHAQTDAMVGERVCGKEKLHAPYLPNRNSYRYWSNVVEGTEHNYLMDPAFGASEAWLKRVRDSFPLPIESKSEVDGFDEELQDIELQMVDDDASFSSTRPIIEPRRRYAKHTRCFIEEATVAISLRKIDRPKAQYLE</sequence>
<proteinExistence type="predicted"/>
<dbReference type="EMBL" id="SWKV01000050">
    <property type="protein sequence ID" value="KAF3036432.1"/>
    <property type="molecule type" value="Genomic_DNA"/>
</dbReference>
<evidence type="ECO:0000313" key="2">
    <source>
        <dbReference type="Proteomes" id="UP000758155"/>
    </source>
</evidence>
<name>A0A9P5BZB8_9PLEO</name>
<keyword evidence="2" id="KW-1185">Reference proteome</keyword>
<dbReference type="OrthoDB" id="294702at2759"/>
<evidence type="ECO:0000313" key="1">
    <source>
        <dbReference type="EMBL" id="KAF3036432.1"/>
    </source>
</evidence>
<accession>A0A9P5BZB8</accession>
<dbReference type="SUPFAM" id="SSF53474">
    <property type="entry name" value="alpha/beta-Hydrolases"/>
    <property type="match status" value="1"/>
</dbReference>
<dbReference type="Gene3D" id="3.40.50.1820">
    <property type="entry name" value="alpha/beta hydrolase"/>
    <property type="match status" value="1"/>
</dbReference>
<dbReference type="InterPro" id="IPR029058">
    <property type="entry name" value="AB_hydrolase_fold"/>
</dbReference>
<protein>
    <submittedName>
        <fullName evidence="1">Uncharacterized protein</fullName>
    </submittedName>
</protein>
<dbReference type="AlphaFoldDB" id="A0A9P5BZB8"/>
<reference evidence="1" key="1">
    <citation type="submission" date="2019-04" db="EMBL/GenBank/DDBJ databases">
        <title>Sequencing of skin fungus with MAO and IRED activity.</title>
        <authorList>
            <person name="Marsaioli A.J."/>
            <person name="Bonatto J.M.C."/>
            <person name="Reis Junior O."/>
        </authorList>
    </citation>
    <scope>NUCLEOTIDE SEQUENCE</scope>
    <source>
        <strain evidence="1">28M1</strain>
    </source>
</reference>
<comment type="caution">
    <text evidence="1">The sequence shown here is derived from an EMBL/GenBank/DDBJ whole genome shotgun (WGS) entry which is preliminary data.</text>
</comment>
<gene>
    <name evidence="1" type="ORF">E8E12_003952</name>
</gene>